<gene>
    <name evidence="2" type="ORF">NDU88_002383</name>
</gene>
<dbReference type="EMBL" id="JANPWB010000009">
    <property type="protein sequence ID" value="KAJ1149576.1"/>
    <property type="molecule type" value="Genomic_DNA"/>
</dbReference>
<keyword evidence="3" id="KW-1185">Reference proteome</keyword>
<reference evidence="2" key="1">
    <citation type="journal article" date="2022" name="bioRxiv">
        <title>Sequencing and chromosome-scale assembly of the giantPleurodeles waltlgenome.</title>
        <authorList>
            <person name="Brown T."/>
            <person name="Elewa A."/>
            <person name="Iarovenko S."/>
            <person name="Subramanian E."/>
            <person name="Araus A.J."/>
            <person name="Petzold A."/>
            <person name="Susuki M."/>
            <person name="Suzuki K.-i.T."/>
            <person name="Hayashi T."/>
            <person name="Toyoda A."/>
            <person name="Oliveira C."/>
            <person name="Osipova E."/>
            <person name="Leigh N.D."/>
            <person name="Simon A."/>
            <person name="Yun M.H."/>
        </authorList>
    </citation>
    <scope>NUCLEOTIDE SEQUENCE</scope>
    <source>
        <strain evidence="2">20211129_DDA</strain>
        <tissue evidence="2">Liver</tissue>
    </source>
</reference>
<organism evidence="2 3">
    <name type="scientific">Pleurodeles waltl</name>
    <name type="common">Iberian ribbed newt</name>
    <dbReference type="NCBI Taxonomy" id="8319"/>
    <lineage>
        <taxon>Eukaryota</taxon>
        <taxon>Metazoa</taxon>
        <taxon>Chordata</taxon>
        <taxon>Craniata</taxon>
        <taxon>Vertebrata</taxon>
        <taxon>Euteleostomi</taxon>
        <taxon>Amphibia</taxon>
        <taxon>Batrachia</taxon>
        <taxon>Caudata</taxon>
        <taxon>Salamandroidea</taxon>
        <taxon>Salamandridae</taxon>
        <taxon>Pleurodelinae</taxon>
        <taxon>Pleurodeles</taxon>
    </lineage>
</organism>
<evidence type="ECO:0000313" key="3">
    <source>
        <dbReference type="Proteomes" id="UP001066276"/>
    </source>
</evidence>
<dbReference type="AlphaFoldDB" id="A0AAV7RDS6"/>
<feature type="region of interest" description="Disordered" evidence="1">
    <location>
        <begin position="1"/>
        <end position="22"/>
    </location>
</feature>
<dbReference type="Proteomes" id="UP001066276">
    <property type="component" value="Chromosome 5"/>
</dbReference>
<accession>A0AAV7RDS6</accession>
<evidence type="ECO:0000313" key="2">
    <source>
        <dbReference type="EMBL" id="KAJ1149576.1"/>
    </source>
</evidence>
<sequence>MVSAALLTQGAGTRSSLSPFRRADLLRPRKTRLRPRAGPFLSRCAAVFPAAVSKPPRQRSSLGVLEEPLEGLWFYLRRPRDPCRPLEFDVARTSRVRQPFSFAARPRPPLTDC</sequence>
<comment type="caution">
    <text evidence="2">The sequence shown here is derived from an EMBL/GenBank/DDBJ whole genome shotgun (WGS) entry which is preliminary data.</text>
</comment>
<name>A0AAV7RDS6_PLEWA</name>
<protein>
    <submittedName>
        <fullName evidence="2">Uncharacterized protein</fullName>
    </submittedName>
</protein>
<proteinExistence type="predicted"/>
<evidence type="ECO:0000256" key="1">
    <source>
        <dbReference type="SAM" id="MobiDB-lite"/>
    </source>
</evidence>